<gene>
    <name evidence="1" type="ORF">N325_02287</name>
</gene>
<reference evidence="1 2" key="1">
    <citation type="submission" date="2014-04" db="EMBL/GenBank/DDBJ databases">
        <title>Genome evolution of avian class.</title>
        <authorList>
            <person name="Zhang G."/>
            <person name="Li C."/>
        </authorList>
    </citation>
    <scope>NUCLEOTIDE SEQUENCE [LARGE SCALE GENOMIC DNA]</scope>
    <source>
        <strain evidence="1">BGI_N325</strain>
    </source>
</reference>
<dbReference type="GO" id="GO:0061343">
    <property type="term" value="P:cell adhesion involved in heart morphogenesis"/>
    <property type="evidence" value="ECO:0007669"/>
    <property type="project" value="TreeGrafter"/>
</dbReference>
<keyword evidence="2" id="KW-1185">Reference proteome</keyword>
<name>A0A091L3C4_COLST</name>
<evidence type="ECO:0000313" key="1">
    <source>
        <dbReference type="EMBL" id="KFP34399.1"/>
    </source>
</evidence>
<dbReference type="GO" id="GO:0003964">
    <property type="term" value="F:RNA-directed DNA polymerase activity"/>
    <property type="evidence" value="ECO:0007669"/>
    <property type="project" value="UniProtKB-KW"/>
</dbReference>
<protein>
    <submittedName>
        <fullName evidence="1">RNA-directed DNA polymerase from mobile element jockey</fullName>
    </submittedName>
</protein>
<keyword evidence="1" id="KW-0695">RNA-directed DNA polymerase</keyword>
<organism evidence="1 2">
    <name type="scientific">Colius striatus</name>
    <name type="common">Speckled mousebird</name>
    <dbReference type="NCBI Taxonomy" id="57412"/>
    <lineage>
        <taxon>Eukaryota</taxon>
        <taxon>Metazoa</taxon>
        <taxon>Chordata</taxon>
        <taxon>Craniata</taxon>
        <taxon>Vertebrata</taxon>
        <taxon>Euteleostomi</taxon>
        <taxon>Archelosauria</taxon>
        <taxon>Archosauria</taxon>
        <taxon>Dinosauria</taxon>
        <taxon>Saurischia</taxon>
        <taxon>Theropoda</taxon>
        <taxon>Coelurosauria</taxon>
        <taxon>Aves</taxon>
        <taxon>Neognathae</taxon>
        <taxon>Neoaves</taxon>
        <taxon>Telluraves</taxon>
        <taxon>Coraciimorphae</taxon>
        <taxon>Coliiformes</taxon>
        <taxon>Coliidae</taxon>
        <taxon>Colius</taxon>
    </lineage>
</organism>
<dbReference type="PANTHER" id="PTHR33395:SF22">
    <property type="entry name" value="REVERSE TRANSCRIPTASE DOMAIN-CONTAINING PROTEIN"/>
    <property type="match status" value="1"/>
</dbReference>
<evidence type="ECO:0000313" key="2">
    <source>
        <dbReference type="Proteomes" id="UP000053615"/>
    </source>
</evidence>
<dbReference type="GO" id="GO:0007508">
    <property type="term" value="P:larval heart development"/>
    <property type="evidence" value="ECO:0007669"/>
    <property type="project" value="TreeGrafter"/>
</dbReference>
<accession>A0A091L3C4</accession>
<keyword evidence="1" id="KW-0548">Nucleotidyltransferase</keyword>
<feature type="non-terminal residue" evidence="1">
    <location>
        <position position="103"/>
    </location>
</feature>
<dbReference type="EMBL" id="KK553277">
    <property type="protein sequence ID" value="KFP34399.1"/>
    <property type="molecule type" value="Genomic_DNA"/>
</dbReference>
<proteinExistence type="predicted"/>
<dbReference type="Proteomes" id="UP000053615">
    <property type="component" value="Unassembled WGS sequence"/>
</dbReference>
<dbReference type="AlphaFoldDB" id="A0A091L3C4"/>
<dbReference type="PANTHER" id="PTHR33395">
    <property type="entry name" value="TRANSCRIPTASE, PUTATIVE-RELATED-RELATED"/>
    <property type="match status" value="1"/>
</dbReference>
<dbReference type="GO" id="GO:0031012">
    <property type="term" value="C:extracellular matrix"/>
    <property type="evidence" value="ECO:0007669"/>
    <property type="project" value="TreeGrafter"/>
</dbReference>
<keyword evidence="1" id="KW-0808">Transferase</keyword>
<sequence length="103" mass="11715">PWVEEEKVKDLLTKLNAYKSMGPDGMHPTVLRELADVVAKPLSILFEQSWRTGEVPEEWRKASVTLVFKKGRKDDPGNYRPISLSSIPGNEMEQLILNVVTKH</sequence>
<feature type="non-terminal residue" evidence="1">
    <location>
        <position position="1"/>
    </location>
</feature>